<dbReference type="Gene3D" id="2.40.110.10">
    <property type="entry name" value="Butyryl-CoA Dehydrogenase, subunit A, domain 2"/>
    <property type="match status" value="1"/>
</dbReference>
<proteinExistence type="inferred from homology"/>
<dbReference type="GO" id="GO:0050660">
    <property type="term" value="F:flavin adenine dinucleotide binding"/>
    <property type="evidence" value="ECO:0007669"/>
    <property type="project" value="InterPro"/>
</dbReference>
<dbReference type="Gene3D" id="1.20.140.10">
    <property type="entry name" value="Butyryl-CoA Dehydrogenase, subunit A, domain 3"/>
    <property type="match status" value="1"/>
</dbReference>
<dbReference type="InterPro" id="IPR009100">
    <property type="entry name" value="AcylCoA_DH/oxidase_NM_dom_sf"/>
</dbReference>
<dbReference type="PANTHER" id="PTHR43884">
    <property type="entry name" value="ACYL-COA DEHYDROGENASE"/>
    <property type="match status" value="1"/>
</dbReference>
<dbReference type="PANTHER" id="PTHR43884:SF12">
    <property type="entry name" value="ISOVALERYL-COA DEHYDROGENASE, MITOCHONDRIAL-RELATED"/>
    <property type="match status" value="1"/>
</dbReference>
<organism evidence="9 10">
    <name type="scientific">Tectimicrobiota bacterium</name>
    <dbReference type="NCBI Taxonomy" id="2528274"/>
    <lineage>
        <taxon>Bacteria</taxon>
        <taxon>Pseudomonadati</taxon>
        <taxon>Nitrospinota/Tectimicrobiota group</taxon>
        <taxon>Candidatus Tectimicrobiota</taxon>
    </lineage>
</organism>
<name>A0A932MND0_UNCTE</name>
<evidence type="ECO:0000259" key="6">
    <source>
        <dbReference type="Pfam" id="PF00441"/>
    </source>
</evidence>
<dbReference type="InterPro" id="IPR006091">
    <property type="entry name" value="Acyl-CoA_Oxase/DH_mid-dom"/>
</dbReference>
<dbReference type="InterPro" id="IPR046373">
    <property type="entry name" value="Acyl-CoA_Oxase/DH_mid-dom_sf"/>
</dbReference>
<dbReference type="InterPro" id="IPR013786">
    <property type="entry name" value="AcylCoA_DH/ox_N"/>
</dbReference>
<evidence type="ECO:0000259" key="8">
    <source>
        <dbReference type="Pfam" id="PF02771"/>
    </source>
</evidence>
<dbReference type="Pfam" id="PF00441">
    <property type="entry name" value="Acyl-CoA_dh_1"/>
    <property type="match status" value="1"/>
</dbReference>
<evidence type="ECO:0000256" key="2">
    <source>
        <dbReference type="ARBA" id="ARBA00009347"/>
    </source>
</evidence>
<feature type="domain" description="Acyl-CoA dehydrogenase/oxidase C-terminal" evidence="6">
    <location>
        <begin position="259"/>
        <end position="388"/>
    </location>
</feature>
<reference evidence="9" key="1">
    <citation type="submission" date="2020-07" db="EMBL/GenBank/DDBJ databases">
        <title>Huge and variable diversity of episymbiotic CPR bacteria and DPANN archaea in groundwater ecosystems.</title>
        <authorList>
            <person name="He C.Y."/>
            <person name="Keren R."/>
            <person name="Whittaker M."/>
            <person name="Farag I.F."/>
            <person name="Doudna J."/>
            <person name="Cate J.H.D."/>
            <person name="Banfield J.F."/>
        </authorList>
    </citation>
    <scope>NUCLEOTIDE SEQUENCE</scope>
    <source>
        <strain evidence="9">NC_groundwater_763_Ag_S-0.2um_68_21</strain>
    </source>
</reference>
<protein>
    <submittedName>
        <fullName evidence="9">Acyl-CoA/acyl-ACP dehydrogenase</fullName>
    </submittedName>
</protein>
<dbReference type="SUPFAM" id="SSF47203">
    <property type="entry name" value="Acyl-CoA dehydrogenase C-terminal domain-like"/>
    <property type="match status" value="1"/>
</dbReference>
<keyword evidence="3 5" id="KW-0285">Flavoprotein</keyword>
<feature type="domain" description="Acyl-CoA oxidase/dehydrogenase middle" evidence="7">
    <location>
        <begin position="126"/>
        <end position="230"/>
    </location>
</feature>
<comment type="similarity">
    <text evidence="2 5">Belongs to the acyl-CoA dehydrogenase family.</text>
</comment>
<evidence type="ECO:0000313" key="9">
    <source>
        <dbReference type="EMBL" id="MBI3127633.1"/>
    </source>
</evidence>
<dbReference type="InterPro" id="IPR009075">
    <property type="entry name" value="AcylCo_DH/oxidase_C"/>
</dbReference>
<gene>
    <name evidence="9" type="ORF">HYZ11_08535</name>
</gene>
<dbReference type="GO" id="GO:0003995">
    <property type="term" value="F:acyl-CoA dehydrogenase activity"/>
    <property type="evidence" value="ECO:0007669"/>
    <property type="project" value="TreeGrafter"/>
</dbReference>
<keyword evidence="4 5" id="KW-0274">FAD</keyword>
<evidence type="ECO:0000256" key="4">
    <source>
        <dbReference type="ARBA" id="ARBA00022827"/>
    </source>
</evidence>
<comment type="caution">
    <text evidence="9">The sequence shown here is derived from an EMBL/GenBank/DDBJ whole genome shotgun (WGS) entry which is preliminary data.</text>
</comment>
<feature type="domain" description="Acyl-CoA dehydrogenase/oxidase N-terminal" evidence="8">
    <location>
        <begin position="6"/>
        <end position="117"/>
    </location>
</feature>
<evidence type="ECO:0000256" key="5">
    <source>
        <dbReference type="RuleBase" id="RU362125"/>
    </source>
</evidence>
<dbReference type="Gene3D" id="1.10.540.10">
    <property type="entry name" value="Acyl-CoA dehydrogenase/oxidase, N-terminal domain"/>
    <property type="match status" value="1"/>
</dbReference>
<keyword evidence="5" id="KW-0560">Oxidoreductase</keyword>
<dbReference type="AlphaFoldDB" id="A0A932MND0"/>
<comment type="cofactor">
    <cofactor evidence="1 5">
        <name>FAD</name>
        <dbReference type="ChEBI" id="CHEBI:57692"/>
    </cofactor>
</comment>
<evidence type="ECO:0000259" key="7">
    <source>
        <dbReference type="Pfam" id="PF02770"/>
    </source>
</evidence>
<dbReference type="Proteomes" id="UP000782312">
    <property type="component" value="Unassembled WGS sequence"/>
</dbReference>
<dbReference type="SUPFAM" id="SSF56645">
    <property type="entry name" value="Acyl-CoA dehydrogenase NM domain-like"/>
    <property type="match status" value="1"/>
</dbReference>
<dbReference type="EMBL" id="JACPUR010000018">
    <property type="protein sequence ID" value="MBI3127633.1"/>
    <property type="molecule type" value="Genomic_DNA"/>
</dbReference>
<dbReference type="InterPro" id="IPR036250">
    <property type="entry name" value="AcylCo_DH-like_C"/>
</dbReference>
<evidence type="ECO:0000313" key="10">
    <source>
        <dbReference type="Proteomes" id="UP000782312"/>
    </source>
</evidence>
<evidence type="ECO:0000256" key="3">
    <source>
        <dbReference type="ARBA" id="ARBA00022630"/>
    </source>
</evidence>
<dbReference type="Pfam" id="PF02771">
    <property type="entry name" value="Acyl-CoA_dh_N"/>
    <property type="match status" value="1"/>
</dbReference>
<dbReference type="Pfam" id="PF02770">
    <property type="entry name" value="Acyl-CoA_dh_M"/>
    <property type="match status" value="1"/>
</dbReference>
<dbReference type="InterPro" id="IPR037069">
    <property type="entry name" value="AcylCoA_DH/ox_N_sf"/>
</dbReference>
<evidence type="ECO:0000256" key="1">
    <source>
        <dbReference type="ARBA" id="ARBA00001974"/>
    </source>
</evidence>
<accession>A0A932MND0</accession>
<sequence length="394" mass="44097">MQYPFTDEQLALAQLTKDFMEKEVVPAAAELDRKPDPRDCYPAELIRKASKLGLRTLVVPEAYGGIGADTPTKTLCLWTGAQIEIGTIKCLSQCWKVSNVLFKMGNEDQKQRWGKAFVEDDDFVGAILMTEPDYGSDNLLRQPDPKLGLKMSAVKDGDYWVLNGAKRFNSLSPWAKVLIVFVRTDPTKPVHQGSSVFLVPGDAEGLTHGQVHDKLGYRLYPNGETFFDNVRVHERDMLGPLNGGYATQAAIFRGSAELPACNTGICRGLWSFCHRHAKDRVQGGVPIIEHPTVRHMLAEMLMNIEVAEQFMWRICWGVENDESYNTRMTRYGKVFSDQVAMKTIYLATDILAGIGIMKESPSEKMIRDLITFLHGDGTDSMTLLRAAQTMDQPL</sequence>